<feature type="coiled-coil region" evidence="7">
    <location>
        <begin position="225"/>
        <end position="283"/>
    </location>
</feature>
<evidence type="ECO:0000256" key="5">
    <source>
        <dbReference type="ARBA" id="ARBA00023242"/>
    </source>
</evidence>
<feature type="domain" description="DAMP1 SANT/Myb-like" evidence="10">
    <location>
        <begin position="128"/>
        <end position="206"/>
    </location>
</feature>
<protein>
    <recommendedName>
        <fullName evidence="6">DNA methyltransferase 1-associated protein 1</fullName>
    </recommendedName>
</protein>
<evidence type="ECO:0000256" key="8">
    <source>
        <dbReference type="SAM" id="MobiDB-lite"/>
    </source>
</evidence>
<dbReference type="PANTHER" id="PTHR12855:SF10">
    <property type="entry name" value="DNA METHYLTRANSFERASE 1-ASSOCIATED PROTEIN 1"/>
    <property type="match status" value="1"/>
</dbReference>
<evidence type="ECO:0000259" key="9">
    <source>
        <dbReference type="Pfam" id="PF05499"/>
    </source>
</evidence>
<evidence type="ECO:0000256" key="7">
    <source>
        <dbReference type="SAM" id="Coils"/>
    </source>
</evidence>
<keyword evidence="4" id="KW-0804">Transcription</keyword>
<keyword evidence="2" id="KW-0156">Chromatin regulator</keyword>
<reference evidence="11" key="2">
    <citation type="submission" date="2021-01" db="UniProtKB">
        <authorList>
            <consortium name="EnsemblMetazoa"/>
        </authorList>
    </citation>
    <scope>IDENTIFICATION</scope>
</reference>
<sequence length="531" mass="60896">MVDVRDILEWDIDSERLPTTSHGESGQNVRKTGIIGEQKKQKLKKNNEAVFKRPEGMHREVYALLYSDNKDPPPLIPSDSNHGYKSMKVKLGRWQVRPWKFMPFTNPGRKDGAVFQHWRRVADEGKDYPFARFDKSVQMPMYTDQEYQLHLHSEKWTRLATDHMFDLCTRFDLRWVIVNDRFDQITYGKRSMEDMKERYYSIINKLAKVRSDPTLSNRAPQAFDAEHERRRKEQLIRLYNRTNEQVEEEETLITEMKKIELRKKEREKKAQDLQKLITAADNNADLRRTERKINKKKLSLPLSKKRELEGSTKILETGGIKFPDFKQSGVYLRSQKMKLPSAVGLKKTKAIEHLLDELGIPVQPMPTEEVSLLYNEVRSDMVLLYELKLALANCEFELQTLRHRYEALAPGKLPSKPTLTLGAALAAGEGIGGTKLGLPASITAGILPATSLSASLNIIEGAEERGEDEEKDIKEEPLSPGTSRKMTDLGDQIIVDVVSTTPITPVSLYEQQRKKRLAAVEQGNVLKKLKK</sequence>
<dbReference type="EnsemblMetazoa" id="XM_030980633">
    <property type="protein sequence ID" value="XP_030836493"/>
    <property type="gene ID" value="LOC764270"/>
</dbReference>
<proteinExistence type="predicted"/>
<dbReference type="Pfam" id="PF16282">
    <property type="entry name" value="SANT_DAMP1_like"/>
    <property type="match status" value="1"/>
</dbReference>
<dbReference type="GO" id="GO:0003714">
    <property type="term" value="F:transcription corepressor activity"/>
    <property type="evidence" value="ECO:0000318"/>
    <property type="project" value="GO_Central"/>
</dbReference>
<dbReference type="RefSeq" id="XP_030836485.1">
    <property type="nucleotide sequence ID" value="XM_030980625.1"/>
</dbReference>
<dbReference type="Pfam" id="PF05499">
    <property type="entry name" value="DMAP1"/>
    <property type="match status" value="1"/>
</dbReference>
<dbReference type="RefSeq" id="XP_030836493.1">
    <property type="nucleotide sequence ID" value="XM_030980633.1"/>
</dbReference>
<name>A0A7M7NHD9_STRPU</name>
<dbReference type="PANTHER" id="PTHR12855">
    <property type="entry name" value="DNA METHYLTRANSFERASE 1-ASSOCIATED PROTEIN 1 FAMILY MEMBER"/>
    <property type="match status" value="1"/>
</dbReference>
<dbReference type="OMA" id="RNNIQNW"/>
<keyword evidence="7" id="KW-0175">Coiled coil</keyword>
<dbReference type="GO" id="GO:0035267">
    <property type="term" value="C:NuA4 histone acetyltransferase complex"/>
    <property type="evidence" value="ECO:0000318"/>
    <property type="project" value="GO_Central"/>
</dbReference>
<keyword evidence="3" id="KW-0805">Transcription regulation</keyword>
<evidence type="ECO:0000256" key="6">
    <source>
        <dbReference type="ARBA" id="ARBA00067416"/>
    </source>
</evidence>
<organism evidence="11 12">
    <name type="scientific">Strongylocentrotus purpuratus</name>
    <name type="common">Purple sea urchin</name>
    <dbReference type="NCBI Taxonomy" id="7668"/>
    <lineage>
        <taxon>Eukaryota</taxon>
        <taxon>Metazoa</taxon>
        <taxon>Echinodermata</taxon>
        <taxon>Eleutherozoa</taxon>
        <taxon>Echinozoa</taxon>
        <taxon>Echinoidea</taxon>
        <taxon>Euechinoidea</taxon>
        <taxon>Echinacea</taxon>
        <taxon>Camarodonta</taxon>
        <taxon>Echinidea</taxon>
        <taxon>Strongylocentrotidae</taxon>
        <taxon>Strongylocentrotus</taxon>
    </lineage>
</organism>
<feature type="region of interest" description="Disordered" evidence="8">
    <location>
        <begin position="463"/>
        <end position="486"/>
    </location>
</feature>
<evidence type="ECO:0000313" key="12">
    <source>
        <dbReference type="Proteomes" id="UP000007110"/>
    </source>
</evidence>
<dbReference type="InterPro" id="IPR008468">
    <property type="entry name" value="DMAP1"/>
</dbReference>
<dbReference type="EnsemblMetazoa" id="XM_030980625">
    <property type="protein sequence ID" value="XP_030836485"/>
    <property type="gene ID" value="LOC764270"/>
</dbReference>
<dbReference type="GO" id="GO:0000812">
    <property type="term" value="C:Swr1 complex"/>
    <property type="evidence" value="ECO:0000318"/>
    <property type="project" value="GO_Central"/>
</dbReference>
<dbReference type="GeneID" id="764270"/>
<evidence type="ECO:0000256" key="3">
    <source>
        <dbReference type="ARBA" id="ARBA00023015"/>
    </source>
</evidence>
<accession>A0A7M7NHD9</accession>
<feature type="domain" description="DNA methyltransferase 1-associated 1" evidence="9">
    <location>
        <begin position="248"/>
        <end position="412"/>
    </location>
</feature>
<dbReference type="InterPro" id="IPR027109">
    <property type="entry name" value="Swc4/Dmap1"/>
</dbReference>
<keyword evidence="12" id="KW-1185">Reference proteome</keyword>
<dbReference type="Gene3D" id="1.10.10.60">
    <property type="entry name" value="Homeodomain-like"/>
    <property type="match status" value="1"/>
</dbReference>
<comment type="subcellular location">
    <subcellularLocation>
        <location evidence="1">Nucleus</location>
    </subcellularLocation>
</comment>
<evidence type="ECO:0000256" key="1">
    <source>
        <dbReference type="ARBA" id="ARBA00004123"/>
    </source>
</evidence>
<dbReference type="InParanoid" id="A0A7M7NHD9"/>
<dbReference type="GO" id="GO:0000122">
    <property type="term" value="P:negative regulation of transcription by RNA polymerase II"/>
    <property type="evidence" value="ECO:0000318"/>
    <property type="project" value="GO_Central"/>
</dbReference>
<evidence type="ECO:0000313" key="11">
    <source>
        <dbReference type="EnsemblMetazoa" id="XP_030836485"/>
    </source>
</evidence>
<evidence type="ECO:0000256" key="2">
    <source>
        <dbReference type="ARBA" id="ARBA00022853"/>
    </source>
</evidence>
<dbReference type="OrthoDB" id="19740at2759"/>
<dbReference type="GO" id="GO:0006338">
    <property type="term" value="P:chromatin remodeling"/>
    <property type="evidence" value="ECO:0007669"/>
    <property type="project" value="InterPro"/>
</dbReference>
<reference evidence="12" key="1">
    <citation type="submission" date="2015-02" db="EMBL/GenBank/DDBJ databases">
        <title>Genome sequencing for Strongylocentrotus purpuratus.</title>
        <authorList>
            <person name="Murali S."/>
            <person name="Liu Y."/>
            <person name="Vee V."/>
            <person name="English A."/>
            <person name="Wang M."/>
            <person name="Skinner E."/>
            <person name="Han Y."/>
            <person name="Muzny D.M."/>
            <person name="Worley K.C."/>
            <person name="Gibbs R.A."/>
        </authorList>
    </citation>
    <scope>NUCLEOTIDE SEQUENCE</scope>
</reference>
<dbReference type="GO" id="GO:0006281">
    <property type="term" value="P:DNA repair"/>
    <property type="evidence" value="ECO:0007669"/>
    <property type="project" value="InterPro"/>
</dbReference>
<evidence type="ECO:0000256" key="4">
    <source>
        <dbReference type="ARBA" id="ARBA00023163"/>
    </source>
</evidence>
<keyword evidence="5" id="KW-0539">Nucleus</keyword>
<dbReference type="AlphaFoldDB" id="A0A7M7NHD9"/>
<dbReference type="Proteomes" id="UP000007110">
    <property type="component" value="Unassembled WGS sequence"/>
</dbReference>
<dbReference type="FunFam" id="1.10.10.60:FF:000087">
    <property type="entry name" value="DNA methyltransferase 1-associated protein 1"/>
    <property type="match status" value="1"/>
</dbReference>
<dbReference type="KEGG" id="spu:764270"/>
<evidence type="ECO:0000259" key="10">
    <source>
        <dbReference type="Pfam" id="PF16282"/>
    </source>
</evidence>
<dbReference type="InterPro" id="IPR032563">
    <property type="entry name" value="DAMP1_SANT-like"/>
</dbReference>